<evidence type="ECO:0000256" key="3">
    <source>
        <dbReference type="ARBA" id="ARBA00022771"/>
    </source>
</evidence>
<keyword evidence="4" id="KW-0862">Zinc</keyword>
<dbReference type="GO" id="GO:0005634">
    <property type="term" value="C:nucleus"/>
    <property type="evidence" value="ECO:0007669"/>
    <property type="project" value="UniProtKB-SubCell"/>
</dbReference>
<comment type="subcellular location">
    <subcellularLocation>
        <location evidence="1">Nucleus</location>
    </subcellularLocation>
</comment>
<dbReference type="SUPFAM" id="SSF53098">
    <property type="entry name" value="Ribonuclease H-like"/>
    <property type="match status" value="1"/>
</dbReference>
<dbReference type="InParanoid" id="J4UFM9"/>
<feature type="region of interest" description="Disordered" evidence="6">
    <location>
        <begin position="367"/>
        <end position="387"/>
    </location>
</feature>
<sequence>MSADARTQASTTLDLIIDNDTRWLSQLYMIRRAIILRPFLEQLVLKHRQQWEQENRSKRTAGIRKSAKEPRICMEENQLTSNDWIVLEHLAKLLGFYEDARGWVGSYGNIWEVVQGFEFLQEVLEKYKQLACGIPNSEHLRININLGWEKLNKYYSLLDETPIYCTALALHPAFRWGYFENEWKDHPDWVVKAKQAVREVWETQYRRLRIVPGRVAERSAATRQRKYYNPFQAYCERTRSMSGTSVAEEELTGSRCFDGNDDVDDDVDELELWQSLWEDGDGDVRDPLEYWHERRRRYPRLSRMALDFLTIQAMSAECERLFSAAGRMVTPLRSRLDVDMIGMCQVLRSWLREGVIEDLDVLLVPPDRCDDATEVESEGEEEEEDER</sequence>
<name>J4UFM9_BEAB2</name>
<evidence type="ECO:0000313" key="8">
    <source>
        <dbReference type="EMBL" id="EJP61382.1"/>
    </source>
</evidence>
<dbReference type="InterPro" id="IPR008906">
    <property type="entry name" value="HATC_C_dom"/>
</dbReference>
<keyword evidence="3" id="KW-0863">Zinc-finger</keyword>
<dbReference type="GO" id="GO:0008270">
    <property type="term" value="F:zinc ion binding"/>
    <property type="evidence" value="ECO:0007669"/>
    <property type="project" value="UniProtKB-KW"/>
</dbReference>
<protein>
    <submittedName>
        <fullName evidence="8">Transposase-like protein</fullName>
    </submittedName>
</protein>
<accession>J4UFM9</accession>
<evidence type="ECO:0000256" key="5">
    <source>
        <dbReference type="ARBA" id="ARBA00023242"/>
    </source>
</evidence>
<evidence type="ECO:0000256" key="2">
    <source>
        <dbReference type="ARBA" id="ARBA00022723"/>
    </source>
</evidence>
<dbReference type="Pfam" id="PF05699">
    <property type="entry name" value="Dimer_Tnp_hAT"/>
    <property type="match status" value="1"/>
</dbReference>
<evidence type="ECO:0000259" key="7">
    <source>
        <dbReference type="Pfam" id="PF05699"/>
    </source>
</evidence>
<feature type="compositionally biased region" description="Acidic residues" evidence="6">
    <location>
        <begin position="372"/>
        <end position="387"/>
    </location>
</feature>
<evidence type="ECO:0000256" key="1">
    <source>
        <dbReference type="ARBA" id="ARBA00004123"/>
    </source>
</evidence>
<keyword evidence="5" id="KW-0539">Nucleus</keyword>
<dbReference type="HOGENOM" id="CLU_009123_4_5_1"/>
<proteinExistence type="predicted"/>
<dbReference type="PANTHER" id="PTHR46481:SF10">
    <property type="entry name" value="ZINC FINGER BED DOMAIN-CONTAINING PROTEIN 39"/>
    <property type="match status" value="1"/>
</dbReference>
<evidence type="ECO:0000313" key="9">
    <source>
        <dbReference type="Proteomes" id="UP000002762"/>
    </source>
</evidence>
<dbReference type="GeneID" id="19892690"/>
<reference evidence="8 9" key="1">
    <citation type="journal article" date="2012" name="Sci. Rep.">
        <title>Genomic perspectives on the evolution of fungal entomopathogenicity in Beauveria bassiana.</title>
        <authorList>
            <person name="Xiao G."/>
            <person name="Ying S.H."/>
            <person name="Zheng P."/>
            <person name="Wang Z.L."/>
            <person name="Zhang S."/>
            <person name="Xie X.Q."/>
            <person name="Shang Y."/>
            <person name="St Leger R.J."/>
            <person name="Zhao G.P."/>
            <person name="Wang C."/>
            <person name="Feng M.G."/>
        </authorList>
    </citation>
    <scope>NUCLEOTIDE SEQUENCE [LARGE SCALE GENOMIC DNA]</scope>
    <source>
        <strain evidence="8 9">ARSEF 2860</strain>
    </source>
</reference>
<dbReference type="STRING" id="655819.J4UFM9"/>
<dbReference type="InterPro" id="IPR012337">
    <property type="entry name" value="RNaseH-like_sf"/>
</dbReference>
<dbReference type="Proteomes" id="UP000002762">
    <property type="component" value="Unassembled WGS sequence"/>
</dbReference>
<evidence type="ECO:0000256" key="6">
    <source>
        <dbReference type="SAM" id="MobiDB-lite"/>
    </source>
</evidence>
<dbReference type="InterPro" id="IPR052035">
    <property type="entry name" value="ZnF_BED_domain_contain"/>
</dbReference>
<keyword evidence="2" id="KW-0479">Metal-binding</keyword>
<feature type="domain" description="HAT C-terminal dimerisation" evidence="7">
    <location>
        <begin position="273"/>
        <end position="351"/>
    </location>
</feature>
<gene>
    <name evidence="8" type="ORF">BBA_09678</name>
</gene>
<dbReference type="GO" id="GO:0046983">
    <property type="term" value="F:protein dimerization activity"/>
    <property type="evidence" value="ECO:0007669"/>
    <property type="project" value="InterPro"/>
</dbReference>
<organism evidence="8 9">
    <name type="scientific">Beauveria bassiana (strain ARSEF 2860)</name>
    <name type="common">White muscardine disease fungus</name>
    <name type="synonym">Tritirachium shiotae</name>
    <dbReference type="NCBI Taxonomy" id="655819"/>
    <lineage>
        <taxon>Eukaryota</taxon>
        <taxon>Fungi</taxon>
        <taxon>Dikarya</taxon>
        <taxon>Ascomycota</taxon>
        <taxon>Pezizomycotina</taxon>
        <taxon>Sordariomycetes</taxon>
        <taxon>Hypocreomycetidae</taxon>
        <taxon>Hypocreales</taxon>
        <taxon>Cordycipitaceae</taxon>
        <taxon>Beauveria</taxon>
    </lineage>
</organism>
<dbReference type="EMBL" id="JH725211">
    <property type="protein sequence ID" value="EJP61382.1"/>
    <property type="molecule type" value="Genomic_DNA"/>
</dbReference>
<evidence type="ECO:0000256" key="4">
    <source>
        <dbReference type="ARBA" id="ARBA00022833"/>
    </source>
</evidence>
<dbReference type="AlphaFoldDB" id="J4UFM9"/>
<keyword evidence="9" id="KW-1185">Reference proteome</keyword>
<dbReference type="RefSeq" id="XP_008602997.1">
    <property type="nucleotide sequence ID" value="XM_008604775.1"/>
</dbReference>
<dbReference type="PANTHER" id="PTHR46481">
    <property type="entry name" value="ZINC FINGER BED DOMAIN-CONTAINING PROTEIN 4"/>
    <property type="match status" value="1"/>
</dbReference>